<name>A0A1W4X3K0_AGRPL</name>
<keyword evidence="2" id="KW-1185">Reference proteome</keyword>
<evidence type="ECO:0000313" key="3">
    <source>
        <dbReference type="RefSeq" id="XP_018327372.1"/>
    </source>
</evidence>
<feature type="region of interest" description="Disordered" evidence="1">
    <location>
        <begin position="203"/>
        <end position="286"/>
    </location>
</feature>
<feature type="compositionally biased region" description="Polar residues" evidence="1">
    <location>
        <begin position="336"/>
        <end position="361"/>
    </location>
</feature>
<accession>A0A1W4X3K0</accession>
<feature type="region of interest" description="Disordered" evidence="1">
    <location>
        <begin position="427"/>
        <end position="459"/>
    </location>
</feature>
<reference evidence="3" key="1">
    <citation type="submission" date="2025-08" db="UniProtKB">
        <authorList>
            <consortium name="RefSeq"/>
        </authorList>
    </citation>
    <scope>IDENTIFICATION</scope>
    <source>
        <tissue evidence="3">Entire body</tissue>
    </source>
</reference>
<organism evidence="2 3">
    <name type="scientific">Agrilus planipennis</name>
    <name type="common">Emerald ash borer</name>
    <name type="synonym">Agrilus marcopoli</name>
    <dbReference type="NCBI Taxonomy" id="224129"/>
    <lineage>
        <taxon>Eukaryota</taxon>
        <taxon>Metazoa</taxon>
        <taxon>Ecdysozoa</taxon>
        <taxon>Arthropoda</taxon>
        <taxon>Hexapoda</taxon>
        <taxon>Insecta</taxon>
        <taxon>Pterygota</taxon>
        <taxon>Neoptera</taxon>
        <taxon>Endopterygota</taxon>
        <taxon>Coleoptera</taxon>
        <taxon>Polyphaga</taxon>
        <taxon>Elateriformia</taxon>
        <taxon>Buprestoidea</taxon>
        <taxon>Buprestidae</taxon>
        <taxon>Agrilinae</taxon>
        <taxon>Agrilus</taxon>
    </lineage>
</organism>
<feature type="compositionally biased region" description="Polar residues" evidence="1">
    <location>
        <begin position="106"/>
        <end position="118"/>
    </location>
</feature>
<feature type="region of interest" description="Disordered" evidence="1">
    <location>
        <begin position="75"/>
        <end position="118"/>
    </location>
</feature>
<proteinExistence type="predicted"/>
<evidence type="ECO:0000313" key="2">
    <source>
        <dbReference type="Proteomes" id="UP000192223"/>
    </source>
</evidence>
<dbReference type="GeneID" id="108738450"/>
<dbReference type="InParanoid" id="A0A1W4X3K0"/>
<dbReference type="RefSeq" id="XP_018327372.1">
    <property type="nucleotide sequence ID" value="XM_018471870.1"/>
</dbReference>
<dbReference type="KEGG" id="apln:108738450"/>
<feature type="compositionally biased region" description="Low complexity" evidence="1">
    <location>
        <begin position="219"/>
        <end position="229"/>
    </location>
</feature>
<dbReference type="OrthoDB" id="7692348at2759"/>
<protein>
    <submittedName>
        <fullName evidence="3">Uncharacterized protein LOC108738450 isoform X1</fullName>
    </submittedName>
</protein>
<evidence type="ECO:0000256" key="1">
    <source>
        <dbReference type="SAM" id="MobiDB-lite"/>
    </source>
</evidence>
<gene>
    <name evidence="3" type="primary">LOC108738450</name>
</gene>
<feature type="region of interest" description="Disordered" evidence="1">
    <location>
        <begin position="530"/>
        <end position="605"/>
    </location>
</feature>
<feature type="compositionally biased region" description="Basic and acidic residues" evidence="1">
    <location>
        <begin position="85"/>
        <end position="105"/>
    </location>
</feature>
<dbReference type="Proteomes" id="UP000192223">
    <property type="component" value="Unplaced"/>
</dbReference>
<sequence>MIISIQNPRKTVFLLIKKMVQKEHRLRRLGCVRKDIFRNWGLTKNWYLTMSKQGNSSPGFNFNPSNTYYGRADASQEQQNIHLQGETERPSSEARSEGPPVEHHPQNSNEGTGFRAITSSPLTNLSHTLESRLPLNNHEPTPSRTFRTPSVQRGFAQNIFSGIGIPISRASFLPCNARAEYEAWQNRNQENTMYQFARNVPAHSTGNEEMLTEEEGSESEGVGENSGEMPVSPIQREEPVRGLRVPRQFLQPNVSSMNSGGTNWDRSPTPRSNEFYQSPSPQSDDLLCSADVHQTSRNEYGFDRTMPAQSTAIGQLPEFRETFGSPIQRERPTRGLRTSPSPQSSNLRSYSPTPTSDALPQSPFSFEAAREVQHMMSFDKYDGSRTLPAQSTARGQLPQFHETFGSPIQKEAPVRVPRVPYQYIRPNVSKQSAAGKRNRSGSVTPHSDEVCESPSIMSEDIEPSRVTMQGGVRYPEPRRLFQGSPFKYGVDSTMPFQSTAIGQLPQYHESFGSAIVQERPMRGMRTAHQYMQPNISRIGSGRSASPRSDEICGSPSPQSGDLRSCSRSPQSGDVRSHSASPTSEEVLKSKSSDRLGGGASPKRSYQMQCGIDENEESFLERFDKAVEKELERYRIDGPADASTNISMPRPLATSDSQALDSVTSSIEIISRMKGEQDTELTEAVEKLAKAEATVMFQGAIEAAEKAAANAPPEFAEEAAAASARAHAKIYNAELTNVVHEAVPGVRPIEIVGYVGVTRPKKPLRP</sequence>
<feature type="region of interest" description="Disordered" evidence="1">
    <location>
        <begin position="316"/>
        <end position="361"/>
    </location>
</feature>
<dbReference type="AlphaFoldDB" id="A0A1W4X3K0"/>
<feature type="compositionally biased region" description="Polar residues" evidence="1">
    <location>
        <begin position="250"/>
        <end position="283"/>
    </location>
</feature>
<feature type="compositionally biased region" description="Polar residues" evidence="1">
    <location>
        <begin position="530"/>
        <end position="546"/>
    </location>
</feature>
<feature type="compositionally biased region" description="Polar residues" evidence="1">
    <location>
        <begin position="555"/>
        <end position="583"/>
    </location>
</feature>